<name>A0A917RWJ2_9NOCA</name>
<evidence type="ECO:0000313" key="3">
    <source>
        <dbReference type="Proteomes" id="UP000638263"/>
    </source>
</evidence>
<dbReference type="EMBL" id="BMMH01000018">
    <property type="protein sequence ID" value="GGL36086.1"/>
    <property type="molecule type" value="Genomic_DNA"/>
</dbReference>
<organism evidence="2 3">
    <name type="scientific">Nocardia jinanensis</name>
    <dbReference type="NCBI Taxonomy" id="382504"/>
    <lineage>
        <taxon>Bacteria</taxon>
        <taxon>Bacillati</taxon>
        <taxon>Actinomycetota</taxon>
        <taxon>Actinomycetes</taxon>
        <taxon>Mycobacteriales</taxon>
        <taxon>Nocardiaceae</taxon>
        <taxon>Nocardia</taxon>
    </lineage>
</organism>
<dbReference type="Proteomes" id="UP000638263">
    <property type="component" value="Unassembled WGS sequence"/>
</dbReference>
<feature type="region of interest" description="Disordered" evidence="1">
    <location>
        <begin position="35"/>
        <end position="70"/>
    </location>
</feature>
<sequence length="70" mass="7848">MQYLPHRLEENRSCYPAPGKPIERISEEELHRAAKAMREAWPEPRDTAVREPGPAPISARGSGPTTGKRI</sequence>
<reference evidence="2" key="2">
    <citation type="submission" date="2020-09" db="EMBL/GenBank/DDBJ databases">
        <authorList>
            <person name="Sun Q."/>
            <person name="Zhou Y."/>
        </authorList>
    </citation>
    <scope>NUCLEOTIDE SEQUENCE</scope>
    <source>
        <strain evidence="2">CGMCC 4.3508</strain>
    </source>
</reference>
<feature type="compositionally biased region" description="Basic and acidic residues" evidence="1">
    <location>
        <begin position="35"/>
        <end position="49"/>
    </location>
</feature>
<dbReference type="AlphaFoldDB" id="A0A917RWJ2"/>
<proteinExistence type="predicted"/>
<gene>
    <name evidence="2" type="ORF">GCM10011588_58670</name>
</gene>
<protein>
    <submittedName>
        <fullName evidence="2">Uncharacterized protein</fullName>
    </submittedName>
</protein>
<evidence type="ECO:0000256" key="1">
    <source>
        <dbReference type="SAM" id="MobiDB-lite"/>
    </source>
</evidence>
<comment type="caution">
    <text evidence="2">The sequence shown here is derived from an EMBL/GenBank/DDBJ whole genome shotgun (WGS) entry which is preliminary data.</text>
</comment>
<accession>A0A917RWJ2</accession>
<keyword evidence="3" id="KW-1185">Reference proteome</keyword>
<evidence type="ECO:0000313" key="2">
    <source>
        <dbReference type="EMBL" id="GGL36086.1"/>
    </source>
</evidence>
<reference evidence="2" key="1">
    <citation type="journal article" date="2014" name="Int. J. Syst. Evol. Microbiol.">
        <title>Complete genome sequence of Corynebacterium casei LMG S-19264T (=DSM 44701T), isolated from a smear-ripened cheese.</title>
        <authorList>
            <consortium name="US DOE Joint Genome Institute (JGI-PGF)"/>
            <person name="Walter F."/>
            <person name="Albersmeier A."/>
            <person name="Kalinowski J."/>
            <person name="Ruckert C."/>
        </authorList>
    </citation>
    <scope>NUCLEOTIDE SEQUENCE</scope>
    <source>
        <strain evidence="2">CGMCC 4.3508</strain>
    </source>
</reference>